<dbReference type="Pfam" id="PF20260">
    <property type="entry name" value="PUA_4"/>
    <property type="match status" value="1"/>
</dbReference>
<evidence type="ECO:0000256" key="5">
    <source>
        <dbReference type="ARBA" id="ARBA00022490"/>
    </source>
</evidence>
<evidence type="ECO:0000256" key="1">
    <source>
        <dbReference type="ARBA" id="ARBA00004496"/>
    </source>
</evidence>
<dbReference type="EMBL" id="JADINH010000049">
    <property type="protein sequence ID" value="MBO8415257.1"/>
    <property type="molecule type" value="Genomic_DNA"/>
</dbReference>
<evidence type="ECO:0000256" key="12">
    <source>
        <dbReference type="PIRNR" id="PIRNR015601"/>
    </source>
</evidence>
<dbReference type="GO" id="GO:0070042">
    <property type="term" value="F:rRNA (uridine-N3-)-methyltransferase activity"/>
    <property type="evidence" value="ECO:0007669"/>
    <property type="project" value="TreeGrafter"/>
</dbReference>
<dbReference type="NCBIfam" id="NF008692">
    <property type="entry name" value="PRK11713.1-5"/>
    <property type="match status" value="1"/>
</dbReference>
<keyword evidence="5 12" id="KW-0963">Cytoplasm</keyword>
<reference evidence="15" key="2">
    <citation type="journal article" date="2021" name="PeerJ">
        <title>Extensive microbial diversity within the chicken gut microbiome revealed by metagenomics and culture.</title>
        <authorList>
            <person name="Gilroy R."/>
            <person name="Ravi A."/>
            <person name="Getino M."/>
            <person name="Pursley I."/>
            <person name="Horton D.L."/>
            <person name="Alikhan N.F."/>
            <person name="Baker D."/>
            <person name="Gharbi K."/>
            <person name="Hall N."/>
            <person name="Watson M."/>
            <person name="Adriaenssens E.M."/>
            <person name="Foster-Nyarko E."/>
            <person name="Jarju S."/>
            <person name="Secka A."/>
            <person name="Antonio M."/>
            <person name="Oren A."/>
            <person name="Chaudhuri R.R."/>
            <person name="La Ragione R."/>
            <person name="Hildebrand F."/>
            <person name="Pallen M.J."/>
        </authorList>
    </citation>
    <scope>NUCLEOTIDE SEQUENCE</scope>
    <source>
        <strain evidence="15">17213</strain>
    </source>
</reference>
<evidence type="ECO:0000256" key="7">
    <source>
        <dbReference type="ARBA" id="ARBA00022603"/>
    </source>
</evidence>
<evidence type="ECO:0000256" key="2">
    <source>
        <dbReference type="ARBA" id="ARBA00005528"/>
    </source>
</evidence>
<evidence type="ECO:0000256" key="11">
    <source>
        <dbReference type="ARBA" id="ARBA00047944"/>
    </source>
</evidence>
<dbReference type="Pfam" id="PF04452">
    <property type="entry name" value="Methyltrans_RNA"/>
    <property type="match status" value="1"/>
</dbReference>
<dbReference type="SUPFAM" id="SSF75217">
    <property type="entry name" value="alpha/beta knot"/>
    <property type="match status" value="1"/>
</dbReference>
<keyword evidence="8 12" id="KW-0808">Transferase</keyword>
<dbReference type="AlphaFoldDB" id="A0A9D9DB93"/>
<evidence type="ECO:0000259" key="14">
    <source>
        <dbReference type="Pfam" id="PF20260"/>
    </source>
</evidence>
<accession>A0A9D9DB93</accession>
<evidence type="ECO:0000256" key="10">
    <source>
        <dbReference type="ARBA" id="ARBA00025699"/>
    </source>
</evidence>
<evidence type="ECO:0000313" key="16">
    <source>
        <dbReference type="Proteomes" id="UP000823631"/>
    </source>
</evidence>
<evidence type="ECO:0000256" key="3">
    <source>
        <dbReference type="ARBA" id="ARBA00012328"/>
    </source>
</evidence>
<comment type="function">
    <text evidence="10 12">Specifically methylates the N3 position of the uracil ring of uridine 1498 (m3U1498) in 16S rRNA. Acts on the fully assembled 30S ribosomal subunit.</text>
</comment>
<evidence type="ECO:0000256" key="8">
    <source>
        <dbReference type="ARBA" id="ARBA00022679"/>
    </source>
</evidence>
<dbReference type="InterPro" id="IPR006700">
    <property type="entry name" value="RsmE"/>
</dbReference>
<dbReference type="EC" id="2.1.1.193" evidence="3 12"/>
<evidence type="ECO:0000256" key="6">
    <source>
        <dbReference type="ARBA" id="ARBA00022552"/>
    </source>
</evidence>
<dbReference type="InterPro" id="IPR046886">
    <property type="entry name" value="RsmE_MTase_dom"/>
</dbReference>
<evidence type="ECO:0000259" key="13">
    <source>
        <dbReference type="Pfam" id="PF04452"/>
    </source>
</evidence>
<dbReference type="InterPro" id="IPR029028">
    <property type="entry name" value="Alpha/beta_knot_MTases"/>
</dbReference>
<gene>
    <name evidence="15" type="ORF">IAB19_02620</name>
</gene>
<keyword evidence="7 12" id="KW-0489">Methyltransferase</keyword>
<proteinExistence type="inferred from homology"/>
<dbReference type="PANTHER" id="PTHR30027">
    <property type="entry name" value="RIBOSOMAL RNA SMALL SUBUNIT METHYLTRANSFERASE E"/>
    <property type="match status" value="1"/>
</dbReference>
<dbReference type="InterPro" id="IPR015947">
    <property type="entry name" value="PUA-like_sf"/>
</dbReference>
<comment type="subcellular location">
    <subcellularLocation>
        <location evidence="1 12">Cytoplasm</location>
    </subcellularLocation>
</comment>
<feature type="domain" description="Ribosomal RNA small subunit methyltransferase E methyltransferase" evidence="13">
    <location>
        <begin position="74"/>
        <end position="235"/>
    </location>
</feature>
<keyword evidence="6 12" id="KW-0698">rRNA processing</keyword>
<dbReference type="PANTHER" id="PTHR30027:SF3">
    <property type="entry name" value="16S RRNA (URACIL(1498)-N(3))-METHYLTRANSFERASE"/>
    <property type="match status" value="1"/>
</dbReference>
<dbReference type="CDD" id="cd18084">
    <property type="entry name" value="RsmE-like"/>
    <property type="match status" value="1"/>
</dbReference>
<organism evidence="15 16">
    <name type="scientific">Candidatus Avisuccinivibrio stercorigallinarum</name>
    <dbReference type="NCBI Taxonomy" id="2840704"/>
    <lineage>
        <taxon>Bacteria</taxon>
        <taxon>Pseudomonadati</taxon>
        <taxon>Pseudomonadota</taxon>
        <taxon>Gammaproteobacteria</taxon>
        <taxon>Aeromonadales</taxon>
        <taxon>Succinivibrionaceae</taxon>
        <taxon>Succinivibrionaceae incertae sedis</taxon>
        <taxon>Candidatus Avisuccinivibrio</taxon>
    </lineage>
</organism>
<dbReference type="InterPro" id="IPR029026">
    <property type="entry name" value="tRNA_m1G_MTases_N"/>
</dbReference>
<evidence type="ECO:0000256" key="4">
    <source>
        <dbReference type="ARBA" id="ARBA00013673"/>
    </source>
</evidence>
<sequence>MRITRVYEPQKLESGKVLVLSEQNAAHLCKVLRLPAGAELAVFDGQGHEFSAHLTAAGKKAEIQIDAPVLNQRESPVYTILGQVISRGDKMDLTIQKAVELGVSEIYPLSSVRCGVKLDEKRQDKKIESWQKIAASACEQSGRAFVPTVHPITALADFCKAVQQQGRLCLTLDPCSTTRIRDLSPTSEICLLIGPEGGFDPEEIALSEKYQFKKVSLGPRILRTETAALTALSIIGSHFGDL</sequence>
<evidence type="ECO:0000256" key="9">
    <source>
        <dbReference type="ARBA" id="ARBA00022691"/>
    </source>
</evidence>
<dbReference type="Proteomes" id="UP000823631">
    <property type="component" value="Unassembled WGS sequence"/>
</dbReference>
<name>A0A9D9DB93_9GAMM</name>
<keyword evidence="9 12" id="KW-0949">S-adenosyl-L-methionine</keyword>
<dbReference type="GO" id="GO:0005737">
    <property type="term" value="C:cytoplasm"/>
    <property type="evidence" value="ECO:0007669"/>
    <property type="project" value="UniProtKB-SubCell"/>
</dbReference>
<comment type="similarity">
    <text evidence="2 12">Belongs to the RNA methyltransferase RsmE family.</text>
</comment>
<dbReference type="Gene3D" id="3.40.1280.10">
    <property type="match status" value="1"/>
</dbReference>
<comment type="caution">
    <text evidence="15">The sequence shown here is derived from an EMBL/GenBank/DDBJ whole genome shotgun (WGS) entry which is preliminary data.</text>
</comment>
<dbReference type="InterPro" id="IPR046887">
    <property type="entry name" value="RsmE_PUA-like"/>
</dbReference>
<protein>
    <recommendedName>
        <fullName evidence="4 12">Ribosomal RNA small subunit methyltransferase E</fullName>
        <ecNumber evidence="3 12">2.1.1.193</ecNumber>
    </recommendedName>
</protein>
<comment type="catalytic activity">
    <reaction evidence="11 12">
        <text>uridine(1498) in 16S rRNA + S-adenosyl-L-methionine = N(3)-methyluridine(1498) in 16S rRNA + S-adenosyl-L-homocysteine + H(+)</text>
        <dbReference type="Rhea" id="RHEA:42920"/>
        <dbReference type="Rhea" id="RHEA-COMP:10283"/>
        <dbReference type="Rhea" id="RHEA-COMP:10284"/>
        <dbReference type="ChEBI" id="CHEBI:15378"/>
        <dbReference type="ChEBI" id="CHEBI:57856"/>
        <dbReference type="ChEBI" id="CHEBI:59789"/>
        <dbReference type="ChEBI" id="CHEBI:65315"/>
        <dbReference type="ChEBI" id="CHEBI:74502"/>
        <dbReference type="EC" id="2.1.1.193"/>
    </reaction>
</comment>
<dbReference type="SUPFAM" id="SSF88697">
    <property type="entry name" value="PUA domain-like"/>
    <property type="match status" value="1"/>
</dbReference>
<evidence type="ECO:0000313" key="15">
    <source>
        <dbReference type="EMBL" id="MBO8415257.1"/>
    </source>
</evidence>
<dbReference type="PIRSF" id="PIRSF015601">
    <property type="entry name" value="MTase_slr0722"/>
    <property type="match status" value="1"/>
</dbReference>
<reference evidence="15" key="1">
    <citation type="submission" date="2020-10" db="EMBL/GenBank/DDBJ databases">
        <authorList>
            <person name="Gilroy R."/>
        </authorList>
    </citation>
    <scope>NUCLEOTIDE SEQUENCE</scope>
    <source>
        <strain evidence="15">17213</strain>
    </source>
</reference>
<feature type="domain" description="Ribosomal RNA small subunit methyltransferase E PUA-like" evidence="14">
    <location>
        <begin position="20"/>
        <end position="61"/>
    </location>
</feature>
<dbReference type="Gene3D" id="2.40.240.20">
    <property type="entry name" value="Hypothetical PUA domain-like, domain 1"/>
    <property type="match status" value="1"/>
</dbReference>
<dbReference type="NCBIfam" id="TIGR00046">
    <property type="entry name" value="RsmE family RNA methyltransferase"/>
    <property type="match status" value="1"/>
</dbReference>
<dbReference type="GO" id="GO:0070475">
    <property type="term" value="P:rRNA base methylation"/>
    <property type="evidence" value="ECO:0007669"/>
    <property type="project" value="TreeGrafter"/>
</dbReference>